<feature type="transmembrane region" description="Helical" evidence="6">
    <location>
        <begin position="80"/>
        <end position="105"/>
    </location>
</feature>
<feature type="transmembrane region" description="Helical" evidence="6">
    <location>
        <begin position="142"/>
        <end position="165"/>
    </location>
</feature>
<feature type="transmembrane region" description="Helical" evidence="6">
    <location>
        <begin position="367"/>
        <end position="387"/>
    </location>
</feature>
<accession>A0ABS4KHT5</accession>
<dbReference type="PANTHER" id="PTHR43652:SF6">
    <property type="entry name" value="ARGININE REPRESSOR"/>
    <property type="match status" value="1"/>
</dbReference>
<gene>
    <name evidence="7" type="ORF">J2Z35_001151</name>
</gene>
<evidence type="ECO:0000256" key="1">
    <source>
        <dbReference type="ARBA" id="ARBA00004651"/>
    </source>
</evidence>
<comment type="subcellular location">
    <subcellularLocation>
        <location evidence="1">Cell membrane</location>
        <topology evidence="1">Multi-pass membrane protein</topology>
    </subcellularLocation>
</comment>
<feature type="transmembrane region" description="Helical" evidence="6">
    <location>
        <begin position="117"/>
        <end position="136"/>
    </location>
</feature>
<comment type="caution">
    <text evidence="7">The sequence shown here is derived from an EMBL/GenBank/DDBJ whole genome shotgun (WGS) entry which is preliminary data.</text>
</comment>
<name>A0ABS4KHT5_9FIRM</name>
<evidence type="ECO:0000256" key="6">
    <source>
        <dbReference type="SAM" id="Phobius"/>
    </source>
</evidence>
<sequence>MSEQSKRKFSMPTAYSILFGIIIIVAILTWVVPAGQYETEELNGRDVPIAGTYQEVDSNPQGPFDVLMAPIEGFQDAVDVALFIIVIGGFLGVVMKTGAIDAGIAKVTHTLEGKERIMIPILMVLFGLGGTSYGMAEETIAFYPLLVPVFIAAGYDTITAVAVILLGAGVGVLGSTVNPFATGIASGFAGISLGQGIVLRLAILIIGEIAAILFVMRYAEKVRKDPTKSLTYSSREADKEHFLSQKDDSEFPELTGKRKGILALFAITFIVMIYGVIPFEDMGIEAIPTLWWWFGELAALFLIMAILIGIVAGLNEKELVASFVEGSRDLLGVALIVGLSRGITVVMNEGNMTATVLNLGEQTLANAGSIAFSVLAYLFYIPMSFLIPSTSGLATLSMPIMGPLGDFAGVGRDVVITAYQSASGIVNLITPTSAVVMGGLAIARVPYDKWLKFVWKFLLIIFAITIIMLIIGALGII</sequence>
<feature type="transmembrane region" description="Helical" evidence="6">
    <location>
        <begin position="453"/>
        <end position="476"/>
    </location>
</feature>
<evidence type="ECO:0000256" key="2">
    <source>
        <dbReference type="ARBA" id="ARBA00022475"/>
    </source>
</evidence>
<keyword evidence="5 6" id="KW-0472">Membrane</keyword>
<feature type="transmembrane region" description="Helical" evidence="6">
    <location>
        <begin position="12"/>
        <end position="32"/>
    </location>
</feature>
<keyword evidence="4 6" id="KW-1133">Transmembrane helix</keyword>
<evidence type="ECO:0000313" key="7">
    <source>
        <dbReference type="EMBL" id="MBP2027357.1"/>
    </source>
</evidence>
<protein>
    <submittedName>
        <fullName evidence="7">Ion transporter superfamily protein YfcC</fullName>
    </submittedName>
</protein>
<dbReference type="PANTHER" id="PTHR43652">
    <property type="entry name" value="BASIC AMINO ACID ANTIPORTER YFCC-RELATED"/>
    <property type="match status" value="1"/>
</dbReference>
<organism evidence="7 8">
    <name type="scientific">Acetoanaerobium pronyense</name>
    <dbReference type="NCBI Taxonomy" id="1482736"/>
    <lineage>
        <taxon>Bacteria</taxon>
        <taxon>Bacillati</taxon>
        <taxon>Bacillota</taxon>
        <taxon>Clostridia</taxon>
        <taxon>Peptostreptococcales</taxon>
        <taxon>Filifactoraceae</taxon>
        <taxon>Acetoanaerobium</taxon>
    </lineage>
</organism>
<feature type="transmembrane region" description="Helical" evidence="6">
    <location>
        <begin position="261"/>
        <end position="279"/>
    </location>
</feature>
<evidence type="ECO:0000256" key="4">
    <source>
        <dbReference type="ARBA" id="ARBA00022989"/>
    </source>
</evidence>
<feature type="transmembrane region" description="Helical" evidence="6">
    <location>
        <begin position="291"/>
        <end position="314"/>
    </location>
</feature>
<dbReference type="InterPro" id="IPR051679">
    <property type="entry name" value="DASS-Related_Transporters"/>
</dbReference>
<dbReference type="EMBL" id="JAGGLI010000010">
    <property type="protein sequence ID" value="MBP2027357.1"/>
    <property type="molecule type" value="Genomic_DNA"/>
</dbReference>
<proteinExistence type="predicted"/>
<feature type="transmembrane region" description="Helical" evidence="6">
    <location>
        <begin position="197"/>
        <end position="219"/>
    </location>
</feature>
<keyword evidence="3 6" id="KW-0812">Transmembrane</keyword>
<keyword evidence="8" id="KW-1185">Reference proteome</keyword>
<dbReference type="RefSeq" id="WP_209660383.1">
    <property type="nucleotide sequence ID" value="NZ_JAGGLI010000010.1"/>
</dbReference>
<reference evidence="7 8" key="1">
    <citation type="submission" date="2021-03" db="EMBL/GenBank/DDBJ databases">
        <title>Genomic Encyclopedia of Type Strains, Phase IV (KMG-IV): sequencing the most valuable type-strain genomes for metagenomic binning, comparative biology and taxonomic classification.</title>
        <authorList>
            <person name="Goeker M."/>
        </authorList>
    </citation>
    <scope>NUCLEOTIDE SEQUENCE [LARGE SCALE GENOMIC DNA]</scope>
    <source>
        <strain evidence="7 8">DSM 27512</strain>
    </source>
</reference>
<evidence type="ECO:0000313" key="8">
    <source>
        <dbReference type="Proteomes" id="UP001314903"/>
    </source>
</evidence>
<keyword evidence="2" id="KW-1003">Cell membrane</keyword>
<evidence type="ECO:0000256" key="5">
    <source>
        <dbReference type="ARBA" id="ARBA00023136"/>
    </source>
</evidence>
<dbReference type="Pfam" id="PF03606">
    <property type="entry name" value="DcuC"/>
    <property type="match status" value="1"/>
</dbReference>
<dbReference type="Proteomes" id="UP001314903">
    <property type="component" value="Unassembled WGS sequence"/>
</dbReference>
<evidence type="ECO:0000256" key="3">
    <source>
        <dbReference type="ARBA" id="ARBA00022692"/>
    </source>
</evidence>
<feature type="transmembrane region" description="Helical" evidence="6">
    <location>
        <begin position="172"/>
        <end position="191"/>
    </location>
</feature>
<dbReference type="InterPro" id="IPR018385">
    <property type="entry name" value="C4_dicarb_anaerob_car-like"/>
</dbReference>
<feature type="transmembrane region" description="Helical" evidence="6">
    <location>
        <begin position="425"/>
        <end position="447"/>
    </location>
</feature>